<evidence type="ECO:0000313" key="4">
    <source>
        <dbReference type="EMBL" id="SDM82938.1"/>
    </source>
</evidence>
<accession>A0A1G9WEL5</accession>
<dbReference type="EMBL" id="FNGS01000009">
    <property type="protein sequence ID" value="SDM82938.1"/>
    <property type="molecule type" value="Genomic_DNA"/>
</dbReference>
<dbReference type="Gene3D" id="1.50.10.100">
    <property type="entry name" value="Chondroitin AC/alginate lyase"/>
    <property type="match status" value="1"/>
</dbReference>
<keyword evidence="5" id="KW-1185">Reference proteome</keyword>
<dbReference type="InterPro" id="IPR008929">
    <property type="entry name" value="Chondroitin_lyas"/>
</dbReference>
<evidence type="ECO:0000313" key="5">
    <source>
        <dbReference type="Proteomes" id="UP000198901"/>
    </source>
</evidence>
<evidence type="ECO:0000259" key="3">
    <source>
        <dbReference type="Pfam" id="PF05426"/>
    </source>
</evidence>
<keyword evidence="1" id="KW-0732">Signal</keyword>
<dbReference type="Proteomes" id="UP000198901">
    <property type="component" value="Unassembled WGS sequence"/>
</dbReference>
<dbReference type="RefSeq" id="WP_093207827.1">
    <property type="nucleotide sequence ID" value="NZ_FNGS01000009.1"/>
</dbReference>
<keyword evidence="2 4" id="KW-0456">Lyase</keyword>
<dbReference type="SUPFAM" id="SSF48230">
    <property type="entry name" value="Chondroitin AC/alginate lyase"/>
    <property type="match status" value="1"/>
</dbReference>
<dbReference type="GO" id="GO:0042597">
    <property type="term" value="C:periplasmic space"/>
    <property type="evidence" value="ECO:0007669"/>
    <property type="project" value="InterPro"/>
</dbReference>
<organism evidence="4 5">
    <name type="scientific">Siphonobacter aquaeclarae</name>
    <dbReference type="NCBI Taxonomy" id="563176"/>
    <lineage>
        <taxon>Bacteria</taxon>
        <taxon>Pseudomonadati</taxon>
        <taxon>Bacteroidota</taxon>
        <taxon>Cytophagia</taxon>
        <taxon>Cytophagales</taxon>
        <taxon>Cytophagaceae</taxon>
        <taxon>Siphonobacter</taxon>
    </lineage>
</organism>
<gene>
    <name evidence="4" type="ORF">SAMN04488090_4357</name>
</gene>
<dbReference type="InterPro" id="IPR008397">
    <property type="entry name" value="Alginate_lyase_dom"/>
</dbReference>
<name>A0A1G9WEL5_9BACT</name>
<evidence type="ECO:0000256" key="2">
    <source>
        <dbReference type="ARBA" id="ARBA00023239"/>
    </source>
</evidence>
<dbReference type="AlphaFoldDB" id="A0A1G9WEL5"/>
<dbReference type="STRING" id="563176.SAMN04488090_4357"/>
<reference evidence="4 5" key="1">
    <citation type="submission" date="2016-10" db="EMBL/GenBank/DDBJ databases">
        <authorList>
            <person name="de Groot N.N."/>
        </authorList>
    </citation>
    <scope>NUCLEOTIDE SEQUENCE [LARGE SCALE GENOMIC DNA]</scope>
    <source>
        <strain evidence="4 5">DSM 21668</strain>
    </source>
</reference>
<dbReference type="GO" id="GO:0016829">
    <property type="term" value="F:lyase activity"/>
    <property type="evidence" value="ECO:0007669"/>
    <property type="project" value="UniProtKB-KW"/>
</dbReference>
<protein>
    <submittedName>
        <fullName evidence="4">Alginate lyase</fullName>
    </submittedName>
</protein>
<feature type="domain" description="Alginate lyase" evidence="3">
    <location>
        <begin position="47"/>
        <end position="320"/>
    </location>
</feature>
<dbReference type="OrthoDB" id="7210452at2"/>
<proteinExistence type="predicted"/>
<sequence>MKRLLLLLLLPGYLLAGNPIPREVSRTLRPHILREAEWALRQNPETVTSAFSTRSHGTRHDFFSEGDYWWPDPANPSGPYIQKDGMTNPDNFVAHRQLMIRFSRIAGALASAYRLTGDTRYVAPLYRHLKAWFADTATRMNPSLRYAQAIQGRATGRGIGVIDTIHLMEVAEAVRVTERAKGADPAVTAEVRRWFSAYLHWLTTHPYGLEERDAKNNHGTCWVMQVAAFARLTADTTLLAYCRNRFKTVLLPNQMATDGSFPLELKRTKPYGYSLFNLDAMAMICQILGDSLWQYQTADGKSIPQGIRYLAPFVADKSVWPLPPDVMYWKEWPVAHPFLLFGGLAARRPDWVRLWERLDHQPETEEVIRNLPIRHPILWLE</sequence>
<dbReference type="Pfam" id="PF05426">
    <property type="entry name" value="Alginate_lyase"/>
    <property type="match status" value="1"/>
</dbReference>
<evidence type="ECO:0000256" key="1">
    <source>
        <dbReference type="ARBA" id="ARBA00022729"/>
    </source>
</evidence>